<name>A0ABW7I3Q7_9RHOB</name>
<evidence type="ECO:0000256" key="11">
    <source>
        <dbReference type="ARBA" id="ARBA00048802"/>
    </source>
</evidence>
<dbReference type="Gene3D" id="1.10.1200.80">
    <property type="entry name" value="Putative flavin oxidoreducatase, domain 2"/>
    <property type="match status" value="1"/>
</dbReference>
<sequence>MPRTDRVLPPRLEIGGLSLGSPVLLAPLAGITDLPFRSLVTSFGAGLVVSEMIASQEMVQAKPSARGKAELGLGAEATSVQLAGCEPHWMAEAARMVEAQGARLIDINMGCPAKKVTRAAGSGAAGSALMREPDLAQRLIEAVAGAVSVPVTLKMRLGWDDAQRNAPLLARMAEDAGVAMITVHGRTRCQFYKGAADWAAIREVRDAVSIPVIANGDITCAGTARRALAASGADGVMVGRGAQGRPWVLAEIAHRIAGLPAPKIPEGGAFIDMIARHYEAMLNFYGKELGARVARKHLGWYLDEAAPELRRAVLTSPNPDKVLRLLPRAVQSRFEVAA</sequence>
<dbReference type="SUPFAM" id="SSF51395">
    <property type="entry name" value="FMN-linked oxidoreductases"/>
    <property type="match status" value="1"/>
</dbReference>
<evidence type="ECO:0000256" key="12">
    <source>
        <dbReference type="PIRNR" id="PIRNR006621"/>
    </source>
</evidence>
<comment type="cofactor">
    <cofactor evidence="1 12">
        <name>FMN</name>
        <dbReference type="ChEBI" id="CHEBI:58210"/>
    </cofactor>
</comment>
<dbReference type="InterPro" id="IPR018517">
    <property type="entry name" value="tRNA_hU_synthase_CS"/>
</dbReference>
<comment type="function">
    <text evidence="2 12">Catalyzes the synthesis of 5,6-dihydrouridine (D), a modified base found in the D-loop of most tRNAs, via the reduction of the C5-C6 double bond in target uridines.</text>
</comment>
<accession>A0ABW7I3Q7</accession>
<organism evidence="14 15">
    <name type="scientific">Roseovarius aquimarinus</name>
    <dbReference type="NCBI Taxonomy" id="1229156"/>
    <lineage>
        <taxon>Bacteria</taxon>
        <taxon>Pseudomonadati</taxon>
        <taxon>Pseudomonadota</taxon>
        <taxon>Alphaproteobacteria</taxon>
        <taxon>Rhodobacterales</taxon>
        <taxon>Roseobacteraceae</taxon>
        <taxon>Roseovarius</taxon>
    </lineage>
</organism>
<evidence type="ECO:0000256" key="4">
    <source>
        <dbReference type="ARBA" id="ARBA00022630"/>
    </source>
</evidence>
<feature type="domain" description="DUS-like FMN-binding" evidence="13">
    <location>
        <begin position="24"/>
        <end position="327"/>
    </location>
</feature>
<dbReference type="Proteomes" id="UP001607157">
    <property type="component" value="Unassembled WGS sequence"/>
</dbReference>
<dbReference type="InterPro" id="IPR004652">
    <property type="entry name" value="DusB-like"/>
</dbReference>
<comment type="similarity">
    <text evidence="12">Belongs to the dus family.</text>
</comment>
<keyword evidence="6 12" id="KW-0819">tRNA processing</keyword>
<evidence type="ECO:0000256" key="3">
    <source>
        <dbReference type="ARBA" id="ARBA00022555"/>
    </source>
</evidence>
<comment type="caution">
    <text evidence="14">The sequence shown here is derived from an EMBL/GenBank/DDBJ whole genome shotgun (WGS) entry which is preliminary data.</text>
</comment>
<evidence type="ECO:0000256" key="1">
    <source>
        <dbReference type="ARBA" id="ARBA00001917"/>
    </source>
</evidence>
<evidence type="ECO:0000256" key="5">
    <source>
        <dbReference type="ARBA" id="ARBA00022643"/>
    </source>
</evidence>
<dbReference type="EMBL" id="JBIHMM010000001">
    <property type="protein sequence ID" value="MFH0252733.1"/>
    <property type="molecule type" value="Genomic_DNA"/>
</dbReference>
<dbReference type="Gene3D" id="3.20.20.70">
    <property type="entry name" value="Aldolase class I"/>
    <property type="match status" value="1"/>
</dbReference>
<proteinExistence type="inferred from homology"/>
<keyword evidence="4 12" id="KW-0285">Flavoprotein</keyword>
<reference evidence="14 15" key="1">
    <citation type="submission" date="2024-10" db="EMBL/GenBank/DDBJ databases">
        <authorList>
            <person name="Yang X.-N."/>
        </authorList>
    </citation>
    <scope>NUCLEOTIDE SEQUENCE [LARGE SCALE GENOMIC DNA]</scope>
    <source>
        <strain evidence="14 15">CAU 1059</strain>
    </source>
</reference>
<comment type="catalytic activity">
    <reaction evidence="11">
        <text>a 5,6-dihydrouridine in tRNA + NAD(+) = a uridine in tRNA + NADH + H(+)</text>
        <dbReference type="Rhea" id="RHEA:54452"/>
        <dbReference type="Rhea" id="RHEA-COMP:13339"/>
        <dbReference type="Rhea" id="RHEA-COMP:13887"/>
        <dbReference type="ChEBI" id="CHEBI:15378"/>
        <dbReference type="ChEBI" id="CHEBI:57540"/>
        <dbReference type="ChEBI" id="CHEBI:57945"/>
        <dbReference type="ChEBI" id="CHEBI:65315"/>
        <dbReference type="ChEBI" id="CHEBI:74443"/>
    </reaction>
</comment>
<evidence type="ECO:0000256" key="9">
    <source>
        <dbReference type="ARBA" id="ARBA00023002"/>
    </source>
</evidence>
<dbReference type="InterPro" id="IPR013785">
    <property type="entry name" value="Aldolase_TIM"/>
</dbReference>
<keyword evidence="15" id="KW-1185">Reference proteome</keyword>
<comment type="catalytic activity">
    <reaction evidence="10">
        <text>a 5,6-dihydrouridine in tRNA + NADP(+) = a uridine in tRNA + NADPH + H(+)</text>
        <dbReference type="Rhea" id="RHEA:23624"/>
        <dbReference type="Rhea" id="RHEA-COMP:13339"/>
        <dbReference type="Rhea" id="RHEA-COMP:13887"/>
        <dbReference type="ChEBI" id="CHEBI:15378"/>
        <dbReference type="ChEBI" id="CHEBI:57783"/>
        <dbReference type="ChEBI" id="CHEBI:58349"/>
        <dbReference type="ChEBI" id="CHEBI:65315"/>
        <dbReference type="ChEBI" id="CHEBI:74443"/>
    </reaction>
</comment>
<evidence type="ECO:0000256" key="10">
    <source>
        <dbReference type="ARBA" id="ARBA00048205"/>
    </source>
</evidence>
<keyword evidence="7" id="KW-0521">NADP</keyword>
<dbReference type="InterPro" id="IPR024036">
    <property type="entry name" value="tRNA-dHydroUridine_Synthase_C"/>
</dbReference>
<keyword evidence="8" id="KW-0694">RNA-binding</keyword>
<dbReference type="PIRSF" id="PIRSF006621">
    <property type="entry name" value="Dus"/>
    <property type="match status" value="1"/>
</dbReference>
<keyword evidence="9 12" id="KW-0560">Oxidoreductase</keyword>
<dbReference type="PROSITE" id="PS01136">
    <property type="entry name" value="UPF0034"/>
    <property type="match status" value="1"/>
</dbReference>
<dbReference type="CDD" id="cd02801">
    <property type="entry name" value="DUS_like_FMN"/>
    <property type="match status" value="1"/>
</dbReference>
<evidence type="ECO:0000256" key="8">
    <source>
        <dbReference type="ARBA" id="ARBA00022884"/>
    </source>
</evidence>
<evidence type="ECO:0000256" key="6">
    <source>
        <dbReference type="ARBA" id="ARBA00022694"/>
    </source>
</evidence>
<dbReference type="PANTHER" id="PTHR45846">
    <property type="entry name" value="TRNA-DIHYDROURIDINE(47) SYNTHASE [NAD(P)(+)]-LIKE"/>
    <property type="match status" value="1"/>
</dbReference>
<dbReference type="RefSeq" id="WP_377169047.1">
    <property type="nucleotide sequence ID" value="NZ_JBHTJC010000001.1"/>
</dbReference>
<keyword evidence="5 12" id="KW-0288">FMN</keyword>
<dbReference type="PANTHER" id="PTHR45846:SF1">
    <property type="entry name" value="TRNA-DIHYDROURIDINE(47) SYNTHASE [NAD(P)(+)]-LIKE"/>
    <property type="match status" value="1"/>
</dbReference>
<dbReference type="Pfam" id="PF01207">
    <property type="entry name" value="Dus"/>
    <property type="match status" value="1"/>
</dbReference>
<evidence type="ECO:0000313" key="14">
    <source>
        <dbReference type="EMBL" id="MFH0252733.1"/>
    </source>
</evidence>
<evidence type="ECO:0000259" key="13">
    <source>
        <dbReference type="Pfam" id="PF01207"/>
    </source>
</evidence>
<gene>
    <name evidence="14" type="primary">dusB</name>
    <name evidence="14" type="ORF">ACGRVM_02445</name>
</gene>
<protein>
    <recommendedName>
        <fullName evidence="12">tRNA-dihydrouridine synthase</fullName>
        <ecNumber evidence="12">1.3.1.-</ecNumber>
    </recommendedName>
</protein>
<dbReference type="NCBIfam" id="TIGR00737">
    <property type="entry name" value="nifR3_yhdG"/>
    <property type="match status" value="1"/>
</dbReference>
<dbReference type="EC" id="1.3.1.-" evidence="12"/>
<evidence type="ECO:0000313" key="15">
    <source>
        <dbReference type="Proteomes" id="UP001607157"/>
    </source>
</evidence>
<keyword evidence="3" id="KW-0820">tRNA-binding</keyword>
<evidence type="ECO:0000256" key="7">
    <source>
        <dbReference type="ARBA" id="ARBA00022857"/>
    </source>
</evidence>
<dbReference type="GO" id="GO:0016491">
    <property type="term" value="F:oxidoreductase activity"/>
    <property type="evidence" value="ECO:0007669"/>
    <property type="project" value="UniProtKB-KW"/>
</dbReference>
<dbReference type="InterPro" id="IPR035587">
    <property type="entry name" value="DUS-like_FMN-bd"/>
</dbReference>
<dbReference type="InterPro" id="IPR001269">
    <property type="entry name" value="DUS_fam"/>
</dbReference>
<evidence type="ECO:0000256" key="2">
    <source>
        <dbReference type="ARBA" id="ARBA00002790"/>
    </source>
</evidence>